<dbReference type="Proteomes" id="UP000327157">
    <property type="component" value="Chromosome 12"/>
</dbReference>
<organism evidence="3 4">
    <name type="scientific">Pyrus ussuriensis x Pyrus communis</name>
    <dbReference type="NCBI Taxonomy" id="2448454"/>
    <lineage>
        <taxon>Eukaryota</taxon>
        <taxon>Viridiplantae</taxon>
        <taxon>Streptophyta</taxon>
        <taxon>Embryophyta</taxon>
        <taxon>Tracheophyta</taxon>
        <taxon>Spermatophyta</taxon>
        <taxon>Magnoliopsida</taxon>
        <taxon>eudicotyledons</taxon>
        <taxon>Gunneridae</taxon>
        <taxon>Pentapetalae</taxon>
        <taxon>rosids</taxon>
        <taxon>fabids</taxon>
        <taxon>Rosales</taxon>
        <taxon>Rosaceae</taxon>
        <taxon>Amygdaloideae</taxon>
        <taxon>Maleae</taxon>
        <taxon>Pyrus</taxon>
    </lineage>
</organism>
<protein>
    <submittedName>
        <fullName evidence="3">S ribonuclease</fullName>
    </submittedName>
</protein>
<gene>
    <name evidence="3" type="ORF">D8674_008653</name>
</gene>
<evidence type="ECO:0000256" key="2">
    <source>
        <dbReference type="SAM" id="MobiDB-lite"/>
    </source>
</evidence>
<feature type="coiled-coil region" evidence="1">
    <location>
        <begin position="130"/>
        <end position="167"/>
    </location>
</feature>
<dbReference type="OrthoDB" id="1171258at2759"/>
<dbReference type="EMBL" id="SMOL01000143">
    <property type="protein sequence ID" value="KAB2631134.1"/>
    <property type="molecule type" value="Genomic_DNA"/>
</dbReference>
<keyword evidence="4" id="KW-1185">Reference proteome</keyword>
<dbReference type="AlphaFoldDB" id="A0A5N5I6A6"/>
<comment type="caution">
    <text evidence="3">The sequence shown here is derived from an EMBL/GenBank/DDBJ whole genome shotgun (WGS) entry which is preliminary data.</text>
</comment>
<evidence type="ECO:0000313" key="3">
    <source>
        <dbReference type="EMBL" id="KAB2631134.1"/>
    </source>
</evidence>
<sequence>MLGSFSVKSRHPAICPEVFAEGIRDSPTVEDGHSRATLGKKKTEHIESSDTGAPRQGNIWCPSFLSSNGPLTGEDSVMKDATTATVVAKNLLTLRDNRLLSRRSYELAVQESLALSVQCAGSVSNMGQRLLARTRQVESLMAEVENLRQEIRQLKRENKDLHMLANNYSTSMKRKLDQLQEYEGRIIQPTTLSRCQEEISRLEQEKGMAMELPILSPTEIETLKTLEGLLEDHLCSFRDIVFK</sequence>
<reference evidence="3 4" key="1">
    <citation type="submission" date="2019-09" db="EMBL/GenBank/DDBJ databases">
        <authorList>
            <person name="Ou C."/>
        </authorList>
    </citation>
    <scope>NUCLEOTIDE SEQUENCE [LARGE SCALE GENOMIC DNA]</scope>
    <source>
        <strain evidence="3">S2</strain>
        <tissue evidence="3">Leaf</tissue>
    </source>
</reference>
<proteinExistence type="predicted"/>
<feature type="region of interest" description="Disordered" evidence="2">
    <location>
        <begin position="25"/>
        <end position="54"/>
    </location>
</feature>
<accession>A0A5N5I6A6</accession>
<reference evidence="3 4" key="3">
    <citation type="submission" date="2019-11" db="EMBL/GenBank/DDBJ databases">
        <title>A de novo genome assembly of a pear dwarfing rootstock.</title>
        <authorList>
            <person name="Wang F."/>
            <person name="Wang J."/>
            <person name="Li S."/>
            <person name="Zhang Y."/>
            <person name="Fang M."/>
            <person name="Ma L."/>
            <person name="Zhao Y."/>
            <person name="Jiang S."/>
        </authorList>
    </citation>
    <scope>NUCLEOTIDE SEQUENCE [LARGE SCALE GENOMIC DNA]</scope>
    <source>
        <strain evidence="3">S2</strain>
        <tissue evidence="3">Leaf</tissue>
    </source>
</reference>
<name>A0A5N5I6A6_9ROSA</name>
<evidence type="ECO:0000256" key="1">
    <source>
        <dbReference type="SAM" id="Coils"/>
    </source>
</evidence>
<reference evidence="4" key="2">
    <citation type="submission" date="2019-10" db="EMBL/GenBank/DDBJ databases">
        <title>A de novo genome assembly of a pear dwarfing rootstock.</title>
        <authorList>
            <person name="Wang F."/>
            <person name="Wang J."/>
            <person name="Li S."/>
            <person name="Zhang Y."/>
            <person name="Fang M."/>
            <person name="Ma L."/>
            <person name="Zhao Y."/>
            <person name="Jiang S."/>
        </authorList>
    </citation>
    <scope>NUCLEOTIDE SEQUENCE [LARGE SCALE GENOMIC DNA]</scope>
</reference>
<keyword evidence="1" id="KW-0175">Coiled coil</keyword>
<evidence type="ECO:0000313" key="4">
    <source>
        <dbReference type="Proteomes" id="UP000327157"/>
    </source>
</evidence>